<dbReference type="Gene3D" id="3.40.50.720">
    <property type="entry name" value="NAD(P)-binding Rossmann-like Domain"/>
    <property type="match status" value="1"/>
</dbReference>
<dbReference type="CDD" id="cd05233">
    <property type="entry name" value="SDR_c"/>
    <property type="match status" value="1"/>
</dbReference>
<organism evidence="5 7">
    <name type="scientific">Thalassovita autumnalis</name>
    <dbReference type="NCBI Taxonomy" id="2072972"/>
    <lineage>
        <taxon>Bacteria</taxon>
        <taxon>Pseudomonadati</taxon>
        <taxon>Pseudomonadota</taxon>
        <taxon>Alphaproteobacteria</taxon>
        <taxon>Rhodobacterales</taxon>
        <taxon>Roseobacteraceae</taxon>
        <taxon>Thalassovita</taxon>
    </lineage>
</organism>
<dbReference type="RefSeq" id="WP_058243227.1">
    <property type="nucleotide sequence ID" value="NZ_CYSB01000005.1"/>
</dbReference>
<accession>A0A0P1F5V2</accession>
<evidence type="ECO:0000313" key="4">
    <source>
        <dbReference type="EMBL" id="CUH63307.1"/>
    </source>
</evidence>
<sequence>MQTEQTGFQGQVAVVTGGAAGIGAALARELAERGATVVVADLDGDGAQALAQQIGGRGVVLDVRDGAALTALIDDVEGREGPIDLFCSNAGIATGFDPEFDNAGGASDAVWQQAWEVNVLAHVRAARVLIPRMKARGQGHFLHTISAAGLLSQVGSAVYSTTKHAAVGFAENLAITHRDDGIKVSILCPQGVDTAMLAGISQGPQSKDGVLSAEYVAQFTLDAVAEGRFLILPHQQVLGYMQNKAQDYERWLGGMAGLQRYMKREGWEG</sequence>
<dbReference type="EMBL" id="CYSC01000027">
    <property type="protein sequence ID" value="CUH71982.1"/>
    <property type="molecule type" value="Genomic_DNA"/>
</dbReference>
<dbReference type="InterPro" id="IPR002347">
    <property type="entry name" value="SDR_fam"/>
</dbReference>
<dbReference type="PANTHER" id="PTHR43669">
    <property type="entry name" value="5-KETO-D-GLUCONATE 5-REDUCTASE"/>
    <property type="match status" value="1"/>
</dbReference>
<evidence type="ECO:0000256" key="1">
    <source>
        <dbReference type="ARBA" id="ARBA00006484"/>
    </source>
</evidence>
<proteinExistence type="inferred from homology"/>
<evidence type="ECO:0000256" key="2">
    <source>
        <dbReference type="ARBA" id="ARBA00023002"/>
    </source>
</evidence>
<name>A0A0P1F5V2_9RHOB</name>
<evidence type="ECO:0000313" key="7">
    <source>
        <dbReference type="Proteomes" id="UP000051887"/>
    </source>
</evidence>
<dbReference type="PRINTS" id="PR00081">
    <property type="entry name" value="GDHRDH"/>
</dbReference>
<keyword evidence="6" id="KW-1185">Reference proteome</keyword>
<reference evidence="4 6" key="1">
    <citation type="submission" date="2015-09" db="EMBL/GenBank/DDBJ databases">
        <authorList>
            <person name="Rodrigo-Torres L."/>
            <person name="Arahal D.R."/>
        </authorList>
    </citation>
    <scope>NUCLEOTIDE SEQUENCE [LARGE SCALE GENOMIC DNA]</scope>
    <source>
        <strain evidence="4 6">CECT 5118</strain>
    </source>
</reference>
<dbReference type="InterPro" id="IPR036291">
    <property type="entry name" value="NAD(P)-bd_dom_sf"/>
</dbReference>
<gene>
    <name evidence="5" type="primary">ptlF</name>
    <name evidence="4" type="ORF">TL5118_00415</name>
    <name evidence="5" type="ORF">TL5120_01777</name>
</gene>
<dbReference type="PROSITE" id="PS00061">
    <property type="entry name" value="ADH_SHORT"/>
    <property type="match status" value="1"/>
</dbReference>
<dbReference type="Proteomes" id="UP000051086">
    <property type="component" value="Unassembled WGS sequence"/>
</dbReference>
<evidence type="ECO:0000313" key="6">
    <source>
        <dbReference type="Proteomes" id="UP000051086"/>
    </source>
</evidence>
<dbReference type="Proteomes" id="UP000051887">
    <property type="component" value="Unassembled WGS sequence"/>
</dbReference>
<dbReference type="EC" id="1.1.1.340" evidence="5"/>
<keyword evidence="2 5" id="KW-0560">Oxidoreductase</keyword>
<reference evidence="5 7" key="2">
    <citation type="submission" date="2015-09" db="EMBL/GenBank/DDBJ databases">
        <authorList>
            <consortium name="Swine Surveillance"/>
        </authorList>
    </citation>
    <scope>NUCLEOTIDE SEQUENCE [LARGE SCALE GENOMIC DNA]</scope>
    <source>
        <strain evidence="5 7">5120</strain>
    </source>
</reference>
<dbReference type="Pfam" id="PF00106">
    <property type="entry name" value="adh_short"/>
    <property type="match status" value="1"/>
</dbReference>
<dbReference type="PANTHER" id="PTHR43669:SF3">
    <property type="entry name" value="ALCOHOL DEHYDROGENASE, PUTATIVE (AFU_ORTHOLOGUE AFUA_3G03445)-RELATED"/>
    <property type="match status" value="1"/>
</dbReference>
<dbReference type="SUPFAM" id="SSF51735">
    <property type="entry name" value="NAD(P)-binding Rossmann-fold domains"/>
    <property type="match status" value="1"/>
</dbReference>
<dbReference type="PRINTS" id="PR00080">
    <property type="entry name" value="SDRFAMILY"/>
</dbReference>
<evidence type="ECO:0000313" key="5">
    <source>
        <dbReference type="EMBL" id="CUH71982.1"/>
    </source>
</evidence>
<protein>
    <submittedName>
        <fullName evidence="5">1-deoxy-11-beta-hydroxypentalenate dehydrogenase</fullName>
        <ecNumber evidence="5">1.1.1.340</ecNumber>
    </submittedName>
</protein>
<evidence type="ECO:0000256" key="3">
    <source>
        <dbReference type="RuleBase" id="RU000363"/>
    </source>
</evidence>
<dbReference type="AlphaFoldDB" id="A0A0P1F5V2"/>
<comment type="similarity">
    <text evidence="1 3">Belongs to the short-chain dehydrogenases/reductases (SDR) family.</text>
</comment>
<dbReference type="InterPro" id="IPR020904">
    <property type="entry name" value="Sc_DH/Rdtase_CS"/>
</dbReference>
<dbReference type="GO" id="GO:0016491">
    <property type="term" value="F:oxidoreductase activity"/>
    <property type="evidence" value="ECO:0007669"/>
    <property type="project" value="UniProtKB-KW"/>
</dbReference>
<dbReference type="OrthoDB" id="210852at2"/>
<dbReference type="EMBL" id="CYSB01000005">
    <property type="protein sequence ID" value="CUH63307.1"/>
    <property type="molecule type" value="Genomic_DNA"/>
</dbReference>